<dbReference type="InterPro" id="IPR050087">
    <property type="entry name" value="AON_synthase_class-II"/>
</dbReference>
<dbReference type="RefSeq" id="WP_165130319.1">
    <property type="nucleotide sequence ID" value="NZ_CP049247.1"/>
</dbReference>
<feature type="domain" description="Aminotransferase class I/classII large" evidence="3">
    <location>
        <begin position="75"/>
        <end position="413"/>
    </location>
</feature>
<protein>
    <submittedName>
        <fullName evidence="4">Glycine C-acetyltransferase</fullName>
        <ecNumber evidence="4">2.3.1.29</ecNumber>
    </submittedName>
</protein>
<sequence length="428" mass="46958">MLDVAVGSVENRQIGLVRKDCQEQGIVRIGAVADSYHAVKSHQSSSGVWCYDNFTEVGSNSTGLVKSDTHDREKNCIVWPINHYLGLNRHPKVIEASIEALKQFGTGCGTSAMSGGHSSLHKLAEKRLAAWLGKEAAILFPTGYSANVGAISALAKGPSCFILFDRECHASIIDGVKLSGAKFLPFKHNDPIDLARKLNKFASQYENVLVVVESVYSMTGEEACLREITELKERYDFLLFVDEAHSFGLHTERTLCTKFGLTDKVDFVMTTLSKSTASIGGVIATTNAFKTLLQVEANAYLFQAAIPPSDVAAIMAAMDVIEDTPELLSSLWSKVSYMRTKLTELGFDIGSGTSPIIPVFIRDSDTLLRMGQDMYDDGVFTTSVAYPVVKHSEVRFRFILNESHSYEQIDRTLAVLERLGKKYGVVAS</sequence>
<keyword evidence="2 4" id="KW-0808">Transferase</keyword>
<dbReference type="Proteomes" id="UP000519897">
    <property type="component" value="Unassembled WGS sequence"/>
</dbReference>
<dbReference type="InterPro" id="IPR015422">
    <property type="entry name" value="PyrdxlP-dep_Trfase_small"/>
</dbReference>
<evidence type="ECO:0000256" key="1">
    <source>
        <dbReference type="ARBA" id="ARBA00001933"/>
    </source>
</evidence>
<dbReference type="GO" id="GO:0008890">
    <property type="term" value="F:glycine C-acetyltransferase activity"/>
    <property type="evidence" value="ECO:0007669"/>
    <property type="project" value="UniProtKB-EC"/>
</dbReference>
<dbReference type="Gene3D" id="3.90.1150.10">
    <property type="entry name" value="Aspartate Aminotransferase, domain 1"/>
    <property type="match status" value="1"/>
</dbReference>
<proteinExistence type="predicted"/>
<dbReference type="EC" id="2.3.1.29" evidence="4"/>
<evidence type="ECO:0000313" key="4">
    <source>
        <dbReference type="EMBL" id="MBB4145847.1"/>
    </source>
</evidence>
<evidence type="ECO:0000259" key="3">
    <source>
        <dbReference type="Pfam" id="PF00155"/>
    </source>
</evidence>
<keyword evidence="4" id="KW-0012">Acyltransferase</keyword>
<dbReference type="InterPro" id="IPR015421">
    <property type="entry name" value="PyrdxlP-dep_Trfase_major"/>
</dbReference>
<dbReference type="EMBL" id="JACIEC010000012">
    <property type="protein sequence ID" value="MBB4145847.1"/>
    <property type="molecule type" value="Genomic_DNA"/>
</dbReference>
<dbReference type="InterPro" id="IPR004839">
    <property type="entry name" value="Aminotransferase_I/II_large"/>
</dbReference>
<dbReference type="Pfam" id="PF00155">
    <property type="entry name" value="Aminotran_1_2"/>
    <property type="match status" value="1"/>
</dbReference>
<dbReference type="Gene3D" id="3.40.640.10">
    <property type="entry name" value="Type I PLP-dependent aspartate aminotransferase-like (Major domain)"/>
    <property type="match status" value="1"/>
</dbReference>
<evidence type="ECO:0000313" key="5">
    <source>
        <dbReference type="Proteomes" id="UP000519897"/>
    </source>
</evidence>
<dbReference type="AlphaFoldDB" id="A0A7W6LKN5"/>
<dbReference type="GO" id="GO:0030170">
    <property type="term" value="F:pyridoxal phosphate binding"/>
    <property type="evidence" value="ECO:0007669"/>
    <property type="project" value="InterPro"/>
</dbReference>
<comment type="cofactor">
    <cofactor evidence="1">
        <name>pyridoxal 5'-phosphate</name>
        <dbReference type="ChEBI" id="CHEBI:597326"/>
    </cofactor>
</comment>
<name>A0A7W6LKN5_9HYPH</name>
<accession>A0A7W6LKN5</accession>
<dbReference type="InterPro" id="IPR015424">
    <property type="entry name" value="PyrdxlP-dep_Trfase"/>
</dbReference>
<organism evidence="4 5">
    <name type="scientific">Rhizobium rhizoryzae</name>
    <dbReference type="NCBI Taxonomy" id="451876"/>
    <lineage>
        <taxon>Bacteria</taxon>
        <taxon>Pseudomonadati</taxon>
        <taxon>Pseudomonadota</taxon>
        <taxon>Alphaproteobacteria</taxon>
        <taxon>Hyphomicrobiales</taxon>
        <taxon>Rhizobiaceae</taxon>
        <taxon>Rhizobium/Agrobacterium group</taxon>
        <taxon>Rhizobium</taxon>
    </lineage>
</organism>
<evidence type="ECO:0000256" key="2">
    <source>
        <dbReference type="ARBA" id="ARBA00022679"/>
    </source>
</evidence>
<reference evidence="4 5" key="1">
    <citation type="submission" date="2020-08" db="EMBL/GenBank/DDBJ databases">
        <title>Genomic Encyclopedia of Type Strains, Phase IV (KMG-IV): sequencing the most valuable type-strain genomes for metagenomic binning, comparative biology and taxonomic classification.</title>
        <authorList>
            <person name="Goeker M."/>
        </authorList>
    </citation>
    <scope>NUCLEOTIDE SEQUENCE [LARGE SCALE GENOMIC DNA]</scope>
    <source>
        <strain evidence="4 5">DSM 29514</strain>
    </source>
</reference>
<comment type="caution">
    <text evidence="4">The sequence shown here is derived from an EMBL/GenBank/DDBJ whole genome shotgun (WGS) entry which is preliminary data.</text>
</comment>
<gene>
    <name evidence="4" type="ORF">GGQ72_004413</name>
</gene>
<dbReference type="PANTHER" id="PTHR13693:SF3">
    <property type="entry name" value="LD36009P"/>
    <property type="match status" value="1"/>
</dbReference>
<dbReference type="SUPFAM" id="SSF53383">
    <property type="entry name" value="PLP-dependent transferases"/>
    <property type="match status" value="1"/>
</dbReference>
<keyword evidence="5" id="KW-1185">Reference proteome</keyword>
<dbReference type="PANTHER" id="PTHR13693">
    <property type="entry name" value="CLASS II AMINOTRANSFERASE/8-AMINO-7-OXONONANOATE SYNTHASE"/>
    <property type="match status" value="1"/>
</dbReference>